<gene>
    <name evidence="1" type="ORF">ACCAA_370036</name>
</gene>
<keyword evidence="2" id="KW-1185">Reference proteome</keyword>
<dbReference type="STRING" id="1860102.ACCAA_370036"/>
<reference evidence="1 2" key="1">
    <citation type="submission" date="2016-06" db="EMBL/GenBank/DDBJ databases">
        <authorList>
            <person name="Kjaerup R.B."/>
            <person name="Dalgaard T.S."/>
            <person name="Juul-Madsen H.R."/>
        </authorList>
    </citation>
    <scope>NUCLEOTIDE SEQUENCE [LARGE SCALE GENOMIC DNA]</scope>
    <source>
        <strain evidence="1">3</strain>
    </source>
</reference>
<dbReference type="EMBL" id="FLQX01000113">
    <property type="protein sequence ID" value="SBT06951.1"/>
    <property type="molecule type" value="Genomic_DNA"/>
</dbReference>
<accession>A0A1A8XQL5</accession>
<evidence type="ECO:0000313" key="1">
    <source>
        <dbReference type="EMBL" id="SBT06951.1"/>
    </source>
</evidence>
<dbReference type="Proteomes" id="UP000199169">
    <property type="component" value="Unassembled WGS sequence"/>
</dbReference>
<evidence type="ECO:0000313" key="2">
    <source>
        <dbReference type="Proteomes" id="UP000199169"/>
    </source>
</evidence>
<sequence length="64" mass="7073">MGLSVEASDDLVDSVIFYLSKTEDSQKPSIATAWRMPSQGVCVPCQTNTSPPWAKCRSRYFSKA</sequence>
<dbReference type="AlphaFoldDB" id="A0A1A8XQL5"/>
<organism evidence="1 2">
    <name type="scientific">Candidatus Accumulibacter aalborgensis</name>
    <dbReference type="NCBI Taxonomy" id="1860102"/>
    <lineage>
        <taxon>Bacteria</taxon>
        <taxon>Pseudomonadati</taxon>
        <taxon>Pseudomonadota</taxon>
        <taxon>Betaproteobacteria</taxon>
        <taxon>Candidatus Accumulibacter</taxon>
    </lineage>
</organism>
<protein>
    <submittedName>
        <fullName evidence="1">Uncharacterized protein</fullName>
    </submittedName>
</protein>
<proteinExistence type="predicted"/>
<name>A0A1A8XQL5_9PROT</name>